<feature type="compositionally biased region" description="Basic and acidic residues" evidence="1">
    <location>
        <begin position="77"/>
        <end position="87"/>
    </location>
</feature>
<dbReference type="Proteomes" id="UP001497444">
    <property type="component" value="Unassembled WGS sequence"/>
</dbReference>
<sequence length="197" mass="21187">MERKRPSTAATAKDLICESKTPPIGSRKATRSAEEATVSAKAIWLSARRPLQPTERFFTRVCESIAAADIYQPGDQSRWRQRQDHQARAAGGSPLHQRLGEELLLISCSSVTSAPFAAAALLLAGGRQGERHHSGECAALSAHSLREQCGRLACRAALPRAGLRGPRQQQQAGRALVVGPAAQLRPDALQTGRARAR</sequence>
<organism evidence="2 3">
    <name type="scientific">Sphagnum jensenii</name>
    <dbReference type="NCBI Taxonomy" id="128206"/>
    <lineage>
        <taxon>Eukaryota</taxon>
        <taxon>Viridiplantae</taxon>
        <taxon>Streptophyta</taxon>
        <taxon>Embryophyta</taxon>
        <taxon>Bryophyta</taxon>
        <taxon>Sphagnophytina</taxon>
        <taxon>Sphagnopsida</taxon>
        <taxon>Sphagnales</taxon>
        <taxon>Sphagnaceae</taxon>
        <taxon>Sphagnum</taxon>
    </lineage>
</organism>
<name>A0ABP0VER0_9BRYO</name>
<gene>
    <name evidence="2" type="ORF">CSSPJE1EN1_LOCUS28287</name>
</gene>
<proteinExistence type="predicted"/>
<evidence type="ECO:0000256" key="1">
    <source>
        <dbReference type="SAM" id="MobiDB-lite"/>
    </source>
</evidence>
<accession>A0ABP0VER0</accession>
<keyword evidence="3" id="KW-1185">Reference proteome</keyword>
<feature type="region of interest" description="Disordered" evidence="1">
    <location>
        <begin position="1"/>
        <end position="33"/>
    </location>
</feature>
<protein>
    <submittedName>
        <fullName evidence="2">Uncharacterized protein</fullName>
    </submittedName>
</protein>
<evidence type="ECO:0000313" key="2">
    <source>
        <dbReference type="EMBL" id="CAK9252909.1"/>
    </source>
</evidence>
<reference evidence="2" key="1">
    <citation type="submission" date="2024-02" db="EMBL/GenBank/DDBJ databases">
        <authorList>
            <consortium name="ELIXIR-Norway"/>
            <consortium name="Elixir Norway"/>
        </authorList>
    </citation>
    <scope>NUCLEOTIDE SEQUENCE</scope>
</reference>
<comment type="caution">
    <text evidence="2">The sequence shown here is derived from an EMBL/GenBank/DDBJ whole genome shotgun (WGS) entry which is preliminary data.</text>
</comment>
<feature type="region of interest" description="Disordered" evidence="1">
    <location>
        <begin position="75"/>
        <end position="94"/>
    </location>
</feature>
<evidence type="ECO:0000313" key="3">
    <source>
        <dbReference type="Proteomes" id="UP001497444"/>
    </source>
</evidence>
<dbReference type="EMBL" id="CAXAQS010000729">
    <property type="protein sequence ID" value="CAK9252909.1"/>
    <property type="molecule type" value="Genomic_DNA"/>
</dbReference>